<protein>
    <submittedName>
        <fullName evidence="5">tRNA pseudouridine13 synthase</fullName>
    </submittedName>
</protein>
<keyword evidence="3" id="KW-0413">Isomerase</keyword>
<keyword evidence="2" id="KW-0819">tRNA processing</keyword>
<dbReference type="InterPro" id="IPR001656">
    <property type="entry name" value="PsdUridine_synth_TruD"/>
</dbReference>
<evidence type="ECO:0000259" key="4">
    <source>
        <dbReference type="PROSITE" id="PS50984"/>
    </source>
</evidence>
<evidence type="ECO:0000256" key="2">
    <source>
        <dbReference type="ARBA" id="ARBA00022694"/>
    </source>
</evidence>
<evidence type="ECO:0000256" key="1">
    <source>
        <dbReference type="ARBA" id="ARBA00007953"/>
    </source>
</evidence>
<accession>A0A4V2PD66</accession>
<evidence type="ECO:0000313" key="5">
    <source>
        <dbReference type="EMBL" id="TCK03946.1"/>
    </source>
</evidence>
<organism evidence="5 6">
    <name type="scientific">Phorcysia thermohydrogeniphila</name>
    <dbReference type="NCBI Taxonomy" id="936138"/>
    <lineage>
        <taxon>Bacteria</taxon>
        <taxon>Pseudomonadati</taxon>
        <taxon>Aquificota</taxon>
        <taxon>Aquificia</taxon>
        <taxon>Desulfurobacteriales</taxon>
        <taxon>Desulfurobacteriaceae</taxon>
        <taxon>Phorcysia</taxon>
    </lineage>
</organism>
<evidence type="ECO:0000313" key="6">
    <source>
        <dbReference type="Proteomes" id="UP000295777"/>
    </source>
</evidence>
<dbReference type="InterPro" id="IPR042214">
    <property type="entry name" value="TruD_catalytic"/>
</dbReference>
<reference evidence="5 6" key="1">
    <citation type="submission" date="2019-03" db="EMBL/GenBank/DDBJ databases">
        <title>Genomic Encyclopedia of Archaeal and Bacterial Type Strains, Phase II (KMG-II): from individual species to whole genera.</title>
        <authorList>
            <person name="Goeker M."/>
        </authorList>
    </citation>
    <scope>NUCLEOTIDE SEQUENCE [LARGE SCALE GENOMIC DNA]</scope>
    <source>
        <strain evidence="5 6">DSM 24425</strain>
    </source>
</reference>
<dbReference type="GO" id="GO:0009982">
    <property type="term" value="F:pseudouridine synthase activity"/>
    <property type="evidence" value="ECO:0007669"/>
    <property type="project" value="InterPro"/>
</dbReference>
<dbReference type="AlphaFoldDB" id="A0A4V2PD66"/>
<keyword evidence="6" id="KW-1185">Reference proteome</keyword>
<dbReference type="InterPro" id="IPR050170">
    <property type="entry name" value="TruD_pseudoU_synthase"/>
</dbReference>
<dbReference type="GO" id="GO:0005829">
    <property type="term" value="C:cytosol"/>
    <property type="evidence" value="ECO:0007669"/>
    <property type="project" value="TreeGrafter"/>
</dbReference>
<dbReference type="SUPFAM" id="SSF55120">
    <property type="entry name" value="Pseudouridine synthase"/>
    <property type="match status" value="1"/>
</dbReference>
<dbReference type="Pfam" id="PF01142">
    <property type="entry name" value="TruD"/>
    <property type="match status" value="2"/>
</dbReference>
<dbReference type="GO" id="GO:0140098">
    <property type="term" value="F:catalytic activity, acting on RNA"/>
    <property type="evidence" value="ECO:0007669"/>
    <property type="project" value="UniProtKB-ARBA"/>
</dbReference>
<dbReference type="InterPro" id="IPR011760">
    <property type="entry name" value="PsdUridine_synth_TruD_insert"/>
</dbReference>
<gene>
    <name evidence="5" type="ORF">CLV27_1263</name>
</gene>
<dbReference type="Gene3D" id="3.30.2340.10">
    <property type="entry name" value="TruD, insertion domain"/>
    <property type="match status" value="1"/>
</dbReference>
<name>A0A4V2PD66_9BACT</name>
<comment type="similarity">
    <text evidence="1">Belongs to the pseudouridine synthase TruD family.</text>
</comment>
<dbReference type="InterPro" id="IPR020119">
    <property type="entry name" value="PsdUridine_synth_TruD_CS"/>
</dbReference>
<dbReference type="PANTHER" id="PTHR47811:SF1">
    <property type="entry name" value="TRNA PSEUDOURIDINE SYNTHASE D"/>
    <property type="match status" value="1"/>
</dbReference>
<dbReference type="GO" id="GO:0008033">
    <property type="term" value="P:tRNA processing"/>
    <property type="evidence" value="ECO:0007669"/>
    <property type="project" value="UniProtKB-KW"/>
</dbReference>
<dbReference type="RefSeq" id="WP_132526924.1">
    <property type="nucleotide sequence ID" value="NZ_SMFV01000004.1"/>
</dbReference>
<dbReference type="PROSITE" id="PS50984">
    <property type="entry name" value="TRUD"/>
    <property type="match status" value="1"/>
</dbReference>
<dbReference type="InterPro" id="IPR043165">
    <property type="entry name" value="TruD_insert_sf"/>
</dbReference>
<dbReference type="EMBL" id="SMFV01000004">
    <property type="protein sequence ID" value="TCK03946.1"/>
    <property type="molecule type" value="Genomic_DNA"/>
</dbReference>
<dbReference type="Gene3D" id="3.30.2350.20">
    <property type="entry name" value="TruD, catalytic domain"/>
    <property type="match status" value="1"/>
</dbReference>
<dbReference type="PROSITE" id="PS01268">
    <property type="entry name" value="UPF0024"/>
    <property type="match status" value="1"/>
</dbReference>
<evidence type="ECO:0000256" key="3">
    <source>
        <dbReference type="ARBA" id="ARBA00023235"/>
    </source>
</evidence>
<dbReference type="GO" id="GO:0001522">
    <property type="term" value="P:pseudouridine synthesis"/>
    <property type="evidence" value="ECO:0007669"/>
    <property type="project" value="InterPro"/>
</dbReference>
<dbReference type="GO" id="GO:0003723">
    <property type="term" value="F:RNA binding"/>
    <property type="evidence" value="ECO:0007669"/>
    <property type="project" value="InterPro"/>
</dbReference>
<proteinExistence type="inferred from homology"/>
<sequence length="293" mass="35491">MVTVEFSWKRETPEDFIVKEVAEYPLIPKGEHYLYILVKRNLTTKELARALGFSYAGMKDKLALTSQFVSFDRFLGELEKGKVDDESWYILKFIGRTQRKLKIGQLKGNRFAVNLRNFEREERDWFINYYDVQRVKNNSQRGKELLKKLFEKPKRKLKWSENFYIDAYLSYLWNKSLEKFLMERTKGHFICEKEELFFIPEKGFNYTTLPKFWTILGYKKKLLDSESYYREVLKEEGFEFEEFLELLRKLRIKGDYRMTYVKVKELKEIGSYLFFFLPKGSYATMFLKHVQRV</sequence>
<dbReference type="PANTHER" id="PTHR47811">
    <property type="entry name" value="TRNA PSEUDOURIDINE SYNTHASE D"/>
    <property type="match status" value="1"/>
</dbReference>
<comment type="caution">
    <text evidence="5">The sequence shown here is derived from an EMBL/GenBank/DDBJ whole genome shotgun (WGS) entry which is preliminary data.</text>
</comment>
<dbReference type="OrthoDB" id="10810at2"/>
<feature type="domain" description="TRUD" evidence="4">
    <location>
        <begin position="125"/>
        <end position="262"/>
    </location>
</feature>
<dbReference type="Proteomes" id="UP000295777">
    <property type="component" value="Unassembled WGS sequence"/>
</dbReference>
<dbReference type="InterPro" id="IPR020103">
    <property type="entry name" value="PsdUridine_synth_cat_dom_sf"/>
</dbReference>